<evidence type="ECO:0000259" key="2">
    <source>
        <dbReference type="PROSITE" id="PS50011"/>
    </source>
</evidence>
<feature type="domain" description="Protein kinase" evidence="2">
    <location>
        <begin position="80"/>
        <end position="369"/>
    </location>
</feature>
<dbReference type="SUPFAM" id="SSF56112">
    <property type="entry name" value="Protein kinase-like (PK-like)"/>
    <property type="match status" value="1"/>
</dbReference>
<evidence type="ECO:0000313" key="4">
    <source>
        <dbReference type="Proteomes" id="UP000244722"/>
    </source>
</evidence>
<dbReference type="PROSITE" id="PS50011">
    <property type="entry name" value="PROTEIN_KINASE_DOM"/>
    <property type="match status" value="1"/>
</dbReference>
<accession>A0A2T6ZR20</accession>
<sequence>MPIATNPPFPVPSRPQLSCTGPRYPVVGRNPTQALPARILNNISKVNNYKLPEPAAAYPPAPEPQAARSHYTPISEPPAWRLNHEIGTGACGSIFLENVHIPGMKSPELWAVKRISRTLPNFTFKRYEAEINNLQTLARHEWFVKFNSTYADTHYMYIAMGYMPMGDLSQSFAGGYRWNESDTKVVIKQLLHGLVVMHEEGITHRDLKPEGYMAPEVHDTSKPKTNKVDVWSLGIGFSVPCVSFFHDILQPILEDRPSAEDCLKKAWIINEVSGPEYTIRKDLYIRLSKINQRAPNVHSFPDMVANPEVHSSSALWQPLDAIMQLTREAGTIHWVFALFPIPLFIFLRVFKEFIMVMDKKYSSMSLRNP</sequence>
<keyword evidence="3" id="KW-0808">Transferase</keyword>
<name>A0A2T6ZR20_TUBBO</name>
<keyword evidence="1" id="KW-0812">Transmembrane</keyword>
<dbReference type="OrthoDB" id="10252171at2759"/>
<dbReference type="CDD" id="cd00180">
    <property type="entry name" value="PKc"/>
    <property type="match status" value="1"/>
</dbReference>
<dbReference type="STRING" id="42251.A0A2T6ZR20"/>
<dbReference type="GO" id="GO:0004672">
    <property type="term" value="F:protein kinase activity"/>
    <property type="evidence" value="ECO:0007669"/>
    <property type="project" value="InterPro"/>
</dbReference>
<dbReference type="EMBL" id="NESQ01000137">
    <property type="protein sequence ID" value="PUU77874.1"/>
    <property type="molecule type" value="Genomic_DNA"/>
</dbReference>
<dbReference type="GO" id="GO:0005524">
    <property type="term" value="F:ATP binding"/>
    <property type="evidence" value="ECO:0007669"/>
    <property type="project" value="InterPro"/>
</dbReference>
<evidence type="ECO:0000256" key="1">
    <source>
        <dbReference type="SAM" id="Phobius"/>
    </source>
</evidence>
<dbReference type="Pfam" id="PF00069">
    <property type="entry name" value="Pkinase"/>
    <property type="match status" value="1"/>
</dbReference>
<proteinExistence type="predicted"/>
<dbReference type="Gene3D" id="1.10.510.10">
    <property type="entry name" value="Transferase(Phosphotransferase) domain 1"/>
    <property type="match status" value="2"/>
</dbReference>
<organism evidence="3 4">
    <name type="scientific">Tuber borchii</name>
    <name type="common">White truffle</name>
    <dbReference type="NCBI Taxonomy" id="42251"/>
    <lineage>
        <taxon>Eukaryota</taxon>
        <taxon>Fungi</taxon>
        <taxon>Dikarya</taxon>
        <taxon>Ascomycota</taxon>
        <taxon>Pezizomycotina</taxon>
        <taxon>Pezizomycetes</taxon>
        <taxon>Pezizales</taxon>
        <taxon>Tuberaceae</taxon>
        <taxon>Tuber</taxon>
    </lineage>
</organism>
<keyword evidence="3" id="KW-0418">Kinase</keyword>
<comment type="caution">
    <text evidence="3">The sequence shown here is derived from an EMBL/GenBank/DDBJ whole genome shotgun (WGS) entry which is preliminary data.</text>
</comment>
<gene>
    <name evidence="3" type="ORF">B9Z19DRAFT_1065506</name>
</gene>
<keyword evidence="1" id="KW-1133">Transmembrane helix</keyword>
<dbReference type="SMART" id="SM00220">
    <property type="entry name" value="S_TKc"/>
    <property type="match status" value="1"/>
</dbReference>
<feature type="transmembrane region" description="Helical" evidence="1">
    <location>
        <begin position="332"/>
        <end position="350"/>
    </location>
</feature>
<dbReference type="Proteomes" id="UP000244722">
    <property type="component" value="Unassembled WGS sequence"/>
</dbReference>
<dbReference type="PANTHER" id="PTHR44167:SF24">
    <property type="entry name" value="SERINE_THREONINE-PROTEIN KINASE CHK2"/>
    <property type="match status" value="1"/>
</dbReference>
<dbReference type="InterPro" id="IPR000719">
    <property type="entry name" value="Prot_kinase_dom"/>
</dbReference>
<dbReference type="InterPro" id="IPR011009">
    <property type="entry name" value="Kinase-like_dom_sf"/>
</dbReference>
<dbReference type="PANTHER" id="PTHR44167">
    <property type="entry name" value="OVARIAN-SPECIFIC SERINE/THREONINE-PROTEIN KINASE LOK-RELATED"/>
    <property type="match status" value="1"/>
</dbReference>
<protein>
    <submittedName>
        <fullName evidence="3">Kinase-like domain-containing protein</fullName>
    </submittedName>
</protein>
<dbReference type="AlphaFoldDB" id="A0A2T6ZR20"/>
<keyword evidence="4" id="KW-1185">Reference proteome</keyword>
<evidence type="ECO:0000313" key="3">
    <source>
        <dbReference type="EMBL" id="PUU77874.1"/>
    </source>
</evidence>
<keyword evidence="1" id="KW-0472">Membrane</keyword>
<reference evidence="3 4" key="1">
    <citation type="submission" date="2017-04" db="EMBL/GenBank/DDBJ databases">
        <title>Draft genome sequence of Tuber borchii Vittad., a whitish edible truffle.</title>
        <authorList>
            <consortium name="DOE Joint Genome Institute"/>
            <person name="Murat C."/>
            <person name="Kuo A."/>
            <person name="Barry K.W."/>
            <person name="Clum A."/>
            <person name="Dockter R.B."/>
            <person name="Fauchery L."/>
            <person name="Iotti M."/>
            <person name="Kohler A."/>
            <person name="Labutti K."/>
            <person name="Lindquist E.A."/>
            <person name="Lipzen A."/>
            <person name="Ohm R.A."/>
            <person name="Wang M."/>
            <person name="Grigoriev I.V."/>
            <person name="Zambonelli A."/>
            <person name="Martin F.M."/>
        </authorList>
    </citation>
    <scope>NUCLEOTIDE SEQUENCE [LARGE SCALE GENOMIC DNA]</scope>
    <source>
        <strain evidence="3 4">Tbo3840</strain>
    </source>
</reference>